<reference evidence="8" key="1">
    <citation type="submission" date="2014-09" db="EMBL/GenBank/DDBJ databases">
        <title>Vibrio variabilis JCM 19239. (C206) whole genome shotgun sequence.</title>
        <authorList>
            <person name="Sawabe T."/>
            <person name="Meirelles P."/>
            <person name="Nakanishi M."/>
            <person name="Sayaka M."/>
            <person name="Hattori M."/>
            <person name="Ohkuma M."/>
        </authorList>
    </citation>
    <scope>NUCLEOTIDE SEQUENCE [LARGE SCALE GENOMIC DNA]</scope>
    <source>
        <strain evidence="8">JCM 19239</strain>
    </source>
</reference>
<dbReference type="NCBIfam" id="NF008277">
    <property type="entry name" value="PRK11055.1"/>
    <property type="match status" value="1"/>
</dbReference>
<evidence type="ECO:0000256" key="4">
    <source>
        <dbReference type="ARBA" id="ARBA00023277"/>
    </source>
</evidence>
<evidence type="ECO:0000256" key="1">
    <source>
        <dbReference type="ARBA" id="ARBA00006206"/>
    </source>
</evidence>
<dbReference type="PROSITE" id="PS00545">
    <property type="entry name" value="ALDOSE_1_EPIMERASE"/>
    <property type="match status" value="1"/>
</dbReference>
<evidence type="ECO:0000256" key="5">
    <source>
        <dbReference type="ARBA" id="ARBA00032300"/>
    </source>
</evidence>
<dbReference type="PANTHER" id="PTHR10091:SF0">
    <property type="entry name" value="GALACTOSE MUTAROTASE"/>
    <property type="match status" value="1"/>
</dbReference>
<sequence length="221" mass="25128">MFELISEDGDQGFPGRLVTRVIYTLTEDNSVNIDYRASTNKATPVNLTNHAYFNLSGDDSGETALEHWLQIDSSHYLPTNEVGIPHEMPELVSETSFDFNRTKRLSSELLVNEQQVQAKGYDHCYLLLSRRDISSRVAALQSPDKKLGMSVSTTMPGMQLYTGNWLAGTPNRNGGTYEDYTGLALETQFYPDSPNRDWRESNTILRPDDEYSHSTRYCFEF</sequence>
<protein>
    <recommendedName>
        <fullName evidence="2">Aldose 1-epimerase</fullName>
    </recommendedName>
    <alternativeName>
        <fullName evidence="6">Galactose mutarotase</fullName>
    </alternativeName>
    <alternativeName>
        <fullName evidence="5">Type-1 mutarotase</fullName>
    </alternativeName>
</protein>
<keyword evidence="8" id="KW-1185">Reference proteome</keyword>
<evidence type="ECO:0000256" key="2">
    <source>
        <dbReference type="ARBA" id="ARBA00014165"/>
    </source>
</evidence>
<dbReference type="InterPro" id="IPR008183">
    <property type="entry name" value="Aldose_1/G6P_1-epimerase"/>
</dbReference>
<dbReference type="EMBL" id="BBMS01000044">
    <property type="protein sequence ID" value="GAL28460.1"/>
    <property type="molecule type" value="Genomic_DNA"/>
</dbReference>
<dbReference type="GO" id="GO:0004034">
    <property type="term" value="F:aldose 1-epimerase activity"/>
    <property type="evidence" value="ECO:0007669"/>
    <property type="project" value="UniProtKB-EC"/>
</dbReference>
<evidence type="ECO:0000313" key="7">
    <source>
        <dbReference type="EMBL" id="GAL28460.1"/>
    </source>
</evidence>
<comment type="caution">
    <text evidence="7">The sequence shown here is derived from an EMBL/GenBank/DDBJ whole genome shotgun (WGS) entry which is preliminary data.</text>
</comment>
<keyword evidence="3 7" id="KW-0413">Isomerase</keyword>
<dbReference type="InterPro" id="IPR011013">
    <property type="entry name" value="Gal_mutarotase_sf_dom"/>
</dbReference>
<dbReference type="InterPro" id="IPR047215">
    <property type="entry name" value="Galactose_mutarotase-like"/>
</dbReference>
<dbReference type="CDD" id="cd09019">
    <property type="entry name" value="galactose_mutarotase_like"/>
    <property type="match status" value="1"/>
</dbReference>
<dbReference type="Pfam" id="PF01263">
    <property type="entry name" value="Aldose_epim"/>
    <property type="match status" value="1"/>
</dbReference>
<name>A0ABQ0JJH5_9VIBR</name>
<proteinExistence type="inferred from homology"/>
<gene>
    <name evidence="7" type="ORF">JCM19239_1536</name>
</gene>
<evidence type="ECO:0000256" key="6">
    <source>
        <dbReference type="ARBA" id="ARBA00033373"/>
    </source>
</evidence>
<dbReference type="Proteomes" id="UP000029223">
    <property type="component" value="Unassembled WGS sequence"/>
</dbReference>
<evidence type="ECO:0000256" key="3">
    <source>
        <dbReference type="ARBA" id="ARBA00023235"/>
    </source>
</evidence>
<evidence type="ECO:0000313" key="8">
    <source>
        <dbReference type="Proteomes" id="UP000029223"/>
    </source>
</evidence>
<dbReference type="SUPFAM" id="SSF74650">
    <property type="entry name" value="Galactose mutarotase-like"/>
    <property type="match status" value="1"/>
</dbReference>
<dbReference type="PANTHER" id="PTHR10091">
    <property type="entry name" value="ALDOSE-1-EPIMERASE"/>
    <property type="match status" value="1"/>
</dbReference>
<comment type="similarity">
    <text evidence="1">Belongs to the aldose epimerase family.</text>
</comment>
<dbReference type="InterPro" id="IPR014718">
    <property type="entry name" value="GH-type_carb-bd"/>
</dbReference>
<accession>A0ABQ0JJH5</accession>
<dbReference type="Gene3D" id="2.70.98.10">
    <property type="match status" value="1"/>
</dbReference>
<organism evidence="7 8">
    <name type="scientific">Vibrio variabilis</name>
    <dbReference type="NCBI Taxonomy" id="990271"/>
    <lineage>
        <taxon>Bacteria</taxon>
        <taxon>Pseudomonadati</taxon>
        <taxon>Pseudomonadota</taxon>
        <taxon>Gammaproteobacteria</taxon>
        <taxon>Vibrionales</taxon>
        <taxon>Vibrionaceae</taxon>
        <taxon>Vibrio</taxon>
    </lineage>
</organism>
<keyword evidence="4" id="KW-0119">Carbohydrate metabolism</keyword>
<dbReference type="InterPro" id="IPR018052">
    <property type="entry name" value="Ald1_epimerase_CS"/>
</dbReference>